<dbReference type="PANTHER" id="PTHR45458:SF1">
    <property type="entry name" value="SHORT CHAIN DEHYDROGENASE"/>
    <property type="match status" value="1"/>
</dbReference>
<dbReference type="GO" id="GO:0016616">
    <property type="term" value="F:oxidoreductase activity, acting on the CH-OH group of donors, NAD or NADP as acceptor"/>
    <property type="evidence" value="ECO:0007669"/>
    <property type="project" value="TreeGrafter"/>
</dbReference>
<dbReference type="AlphaFoldDB" id="A0A972JHI7"/>
<dbReference type="PRINTS" id="PR00081">
    <property type="entry name" value="GDHRDH"/>
</dbReference>
<dbReference type="PANTHER" id="PTHR45458">
    <property type="entry name" value="SHORT-CHAIN DEHYDROGENASE/REDUCTASE SDR"/>
    <property type="match status" value="1"/>
</dbReference>
<dbReference type="Pfam" id="PF00106">
    <property type="entry name" value="adh_short"/>
    <property type="match status" value="1"/>
</dbReference>
<dbReference type="SUPFAM" id="SSF51735">
    <property type="entry name" value="NAD(P)-binding Rossmann-fold domains"/>
    <property type="match status" value="1"/>
</dbReference>
<gene>
    <name evidence="2" type="ORF">HC757_02480</name>
</gene>
<dbReference type="CDD" id="cd05325">
    <property type="entry name" value="carb_red_sniffer_like_SDR_c"/>
    <property type="match status" value="1"/>
</dbReference>
<evidence type="ECO:0000313" key="3">
    <source>
        <dbReference type="Proteomes" id="UP000737113"/>
    </source>
</evidence>
<evidence type="ECO:0000313" key="2">
    <source>
        <dbReference type="EMBL" id="NMH64043.1"/>
    </source>
</evidence>
<name>A0A972JHI7_9GAMM</name>
<dbReference type="Proteomes" id="UP000737113">
    <property type="component" value="Unassembled WGS sequence"/>
</dbReference>
<comment type="similarity">
    <text evidence="1">Belongs to the short-chain dehydrogenases/reductases (SDR) family.</text>
</comment>
<protein>
    <submittedName>
        <fullName evidence="2">SDR family oxidoreductase</fullName>
    </submittedName>
</protein>
<keyword evidence="3" id="KW-1185">Reference proteome</keyword>
<comment type="caution">
    <text evidence="2">The sequence shown here is derived from an EMBL/GenBank/DDBJ whole genome shotgun (WGS) entry which is preliminary data.</text>
</comment>
<accession>A0A972JHI7</accession>
<sequence length="239" mass="25298">MKTPIPASAGKHILITGANRGLGLALTRLYLDAGWQVTACCRHPDSATELGALLEAYEALEIFELDVTVQESIDALAETFAGEPLDLLLNNAGIYGPNGLRFGTTDVDAWQRVLAVNSIAPLKLAEAFHPQLKLAGKAIIANISSKMGSMTDNTSGGAYLYRSSKAALNAVSRSMAIDLAADGISVVALHPGWVRTDMGGPQGLIDTEESTRGLKALLDKLTPDQSGGFFDYRGNAVPW</sequence>
<dbReference type="InterPro" id="IPR002347">
    <property type="entry name" value="SDR_fam"/>
</dbReference>
<dbReference type="InterPro" id="IPR052184">
    <property type="entry name" value="SDR_enzymes"/>
</dbReference>
<evidence type="ECO:0000256" key="1">
    <source>
        <dbReference type="RuleBase" id="RU000363"/>
    </source>
</evidence>
<dbReference type="InterPro" id="IPR036291">
    <property type="entry name" value="NAD(P)-bd_dom_sf"/>
</dbReference>
<reference evidence="2" key="1">
    <citation type="submission" date="2020-04" db="EMBL/GenBank/DDBJ databases">
        <title>Description of Shewanella salipaludis sp. nov., isolated from a salt marsh.</title>
        <authorList>
            <person name="Park S."/>
            <person name="Yoon J.-H."/>
        </authorList>
    </citation>
    <scope>NUCLEOTIDE SEQUENCE</scope>
    <source>
        <strain evidence="2">SHSM-M6</strain>
    </source>
</reference>
<organism evidence="2 3">
    <name type="scientific">Shewanella salipaludis</name>
    <dbReference type="NCBI Taxonomy" id="2723052"/>
    <lineage>
        <taxon>Bacteria</taxon>
        <taxon>Pseudomonadati</taxon>
        <taxon>Pseudomonadota</taxon>
        <taxon>Gammaproteobacteria</taxon>
        <taxon>Alteromonadales</taxon>
        <taxon>Shewanellaceae</taxon>
        <taxon>Shewanella</taxon>
    </lineage>
</organism>
<proteinExistence type="inferred from homology"/>
<dbReference type="RefSeq" id="WP_169562708.1">
    <property type="nucleotide sequence ID" value="NZ_JAAXYH010000001.1"/>
</dbReference>
<dbReference type="Gene3D" id="3.40.50.720">
    <property type="entry name" value="NAD(P)-binding Rossmann-like Domain"/>
    <property type="match status" value="1"/>
</dbReference>
<dbReference type="EMBL" id="JAAXYH010000001">
    <property type="protein sequence ID" value="NMH64043.1"/>
    <property type="molecule type" value="Genomic_DNA"/>
</dbReference>
<dbReference type="PRINTS" id="PR00080">
    <property type="entry name" value="SDRFAMILY"/>
</dbReference>